<evidence type="ECO:0000313" key="1">
    <source>
        <dbReference type="Proteomes" id="UP000887566"/>
    </source>
</evidence>
<proteinExistence type="predicted"/>
<sequence length="20" mass="2293">MFVVSFRFFIKDGGSRTNSP</sequence>
<keyword evidence="1" id="KW-1185">Reference proteome</keyword>
<evidence type="ECO:0000313" key="2">
    <source>
        <dbReference type="WBParaSite" id="PSAMB.scaffold19604size803.g37914.t1"/>
    </source>
</evidence>
<name>A0A914VG13_9BILA</name>
<protein>
    <submittedName>
        <fullName evidence="2">Uncharacterized protein</fullName>
    </submittedName>
</protein>
<dbReference type="AlphaFoldDB" id="A0A914VG13"/>
<dbReference type="WBParaSite" id="PSAMB.scaffold19604size803.g37914.t1">
    <property type="protein sequence ID" value="PSAMB.scaffold19604size803.g37914.t1"/>
    <property type="gene ID" value="PSAMB.scaffold19604size803.g37914"/>
</dbReference>
<reference evidence="2" key="1">
    <citation type="submission" date="2022-11" db="UniProtKB">
        <authorList>
            <consortium name="WormBaseParasite"/>
        </authorList>
    </citation>
    <scope>IDENTIFICATION</scope>
</reference>
<dbReference type="Proteomes" id="UP000887566">
    <property type="component" value="Unplaced"/>
</dbReference>
<accession>A0A914VG13</accession>
<organism evidence="1 2">
    <name type="scientific">Plectus sambesii</name>
    <dbReference type="NCBI Taxonomy" id="2011161"/>
    <lineage>
        <taxon>Eukaryota</taxon>
        <taxon>Metazoa</taxon>
        <taxon>Ecdysozoa</taxon>
        <taxon>Nematoda</taxon>
        <taxon>Chromadorea</taxon>
        <taxon>Plectida</taxon>
        <taxon>Plectina</taxon>
        <taxon>Plectoidea</taxon>
        <taxon>Plectidae</taxon>
        <taxon>Plectus</taxon>
    </lineage>
</organism>